<feature type="region of interest" description="Disordered" evidence="1">
    <location>
        <begin position="822"/>
        <end position="858"/>
    </location>
</feature>
<proteinExistence type="predicted"/>
<reference evidence="2" key="1">
    <citation type="journal article" date="2020" name="Nat. Commun.">
        <title>Large-scale genome sequencing of mycorrhizal fungi provides insights into the early evolution of symbiotic traits.</title>
        <authorList>
            <person name="Miyauchi S."/>
            <person name="Kiss E."/>
            <person name="Kuo A."/>
            <person name="Drula E."/>
            <person name="Kohler A."/>
            <person name="Sanchez-Garcia M."/>
            <person name="Morin E."/>
            <person name="Andreopoulos B."/>
            <person name="Barry K.W."/>
            <person name="Bonito G."/>
            <person name="Buee M."/>
            <person name="Carver A."/>
            <person name="Chen C."/>
            <person name="Cichocki N."/>
            <person name="Clum A."/>
            <person name="Culley D."/>
            <person name="Crous P.W."/>
            <person name="Fauchery L."/>
            <person name="Girlanda M."/>
            <person name="Hayes R.D."/>
            <person name="Keri Z."/>
            <person name="LaButti K."/>
            <person name="Lipzen A."/>
            <person name="Lombard V."/>
            <person name="Magnuson J."/>
            <person name="Maillard F."/>
            <person name="Murat C."/>
            <person name="Nolan M."/>
            <person name="Ohm R.A."/>
            <person name="Pangilinan J."/>
            <person name="Pereira M.F."/>
            <person name="Perotto S."/>
            <person name="Peter M."/>
            <person name="Pfister S."/>
            <person name="Riley R."/>
            <person name="Sitrit Y."/>
            <person name="Stielow J.B."/>
            <person name="Szollosi G."/>
            <person name="Zifcakova L."/>
            <person name="Stursova M."/>
            <person name="Spatafora J.W."/>
            <person name="Tedersoo L."/>
            <person name="Vaario L.M."/>
            <person name="Yamada A."/>
            <person name="Yan M."/>
            <person name="Wang P."/>
            <person name="Xu J."/>
            <person name="Bruns T."/>
            <person name="Baldrian P."/>
            <person name="Vilgalys R."/>
            <person name="Dunand C."/>
            <person name="Henrissat B."/>
            <person name="Grigoriev I.V."/>
            <person name="Hibbett D."/>
            <person name="Nagy L.G."/>
            <person name="Martin F.M."/>
        </authorList>
    </citation>
    <scope>NUCLEOTIDE SEQUENCE</scope>
    <source>
        <strain evidence="2">UP504</strain>
    </source>
</reference>
<comment type="caution">
    <text evidence="2">The sequence shown here is derived from an EMBL/GenBank/DDBJ whole genome shotgun (WGS) entry which is preliminary data.</text>
</comment>
<feature type="region of interest" description="Disordered" evidence="1">
    <location>
        <begin position="1215"/>
        <end position="1319"/>
    </location>
</feature>
<evidence type="ECO:0000256" key="1">
    <source>
        <dbReference type="SAM" id="MobiDB-lite"/>
    </source>
</evidence>
<sequence length="1402" mass="155733">MIYLVTLTPDLLQTQFGRLCSPVSGFCMDFSNRTRSSGRTCPPPIPSLDHSSPEKPPAWHYDHTDRPPKANQEDAEFFALFNWQQPIHEAARRNHAVTMNSDAAALHVAAASNKQERSSKPTPRKRAAKRKEPELTYSKSSKKTDDTKEEVPVPVKRRRKNSLSPKKASARILEQQNDVAAMNEHFTMILSLIYLGLVPAFGTQRQLSPIQIAMEMDGSVLWGRGKHAVAIADDFERVFASVPGDGPMLQWVENLISMAQTSYALFNKEYESSSIHESETQHNPPATSVSTHNTNSNTLQPLQSKFYHAPPLVRLTQGANGRLFAVNKGDEIIESDLDPDTEDMFDPTNVSEDEIDEDHFLELDKPSPPVKRKKKSPTAPNSAVIGNHRNGTGDATGENNNRGLQSQRPIKTKRRVIKSKLFIDDDHYDSDGGINAGGIDSGGINNGGIDSWGIGNSGINDGGIADSGIADSGIADSGIADGGIADGGIADGRIDNGGIADGGIDDGGINDGGIDDSGIDDNGSDDGGIDTGQDNSGFQKTFKDTNKKLCDQSLQVWTRDVVAPAYNAHRASLDNEGLKKFKDDMIQRCMDDEASKDLTKVLNGGRAKVMDRIGNQLSRQARALEKLNVVVAGYVLCGDPSDGRAVTQNSFFGMPAVAKAFQDMHQDMAHHFSDIIVRVYSETHKSSRPDTDLWSEEARDKLRGSNAAIRDQGKKVFVDFLHSLLPDSFVPFKHIFVGMGQACLECGVRLVGWPSFQQFPHRRSGVKWSAVGQNFKLVKWTDDELYNKSCGNDGSISLIVDTEERTHIRADEIDNWEHHFLRHSEPSRPPSHSRISTHSRTPAQGNVPVPQKASGRARATAEEMRRKWLVRTLNKLDAEKVSSKVHKTSQRAAIASVRVPSGRSTDLPALSLPDEVDRVNPLSPTFTVDSYDSSRPPTHANDVTIATTDLSVGNSSCRGLHGPSLWTVINQLVHIPHCHRTHKIRTMHLLKRIVTDETRNLMWRTQGLVWIVTDKIRDLICRTPDLVWIVMDETWNLTWRTQGLIWIMMDKIWDLICRTPDLVWINAGPHLDRDGRNSGPYLQNAGPRLDRDGRNSGPCLQNAGPHLDRDGRNSGPYLQNAGPHLNCDGQNSESYLDPDGRHQGPHLDRDGQNSGPHLDRDGRGMGIHLDHDGHLMERHESISSRNSHPFNGYDNLSNVPSNRFWNIGLGGKTRVEFPGDERSQPPPSRSPRVPYQRNEHGYDPGNEQYRNSRGNEHTSNSLNEQYRNGSGNECTYNPPNERYRNSSRNEHSYNPPNEQYRNTNGNARAYSPPNEQYRNGSGNGHAYNAPDSWCDASSDQHTQHWTETPGNHYWDPGSNGQHPKYWNQAPSNQYWDSFVASSSHDSNAPSQVQDSQHQPGPY</sequence>
<feature type="compositionally biased region" description="Basic and acidic residues" evidence="1">
    <location>
        <begin position="142"/>
        <end position="151"/>
    </location>
</feature>
<feature type="compositionally biased region" description="Polar residues" evidence="1">
    <location>
        <begin position="397"/>
        <end position="409"/>
    </location>
</feature>
<feature type="region of interest" description="Disordered" evidence="1">
    <location>
        <begin position="505"/>
        <end position="541"/>
    </location>
</feature>
<name>A0A9P6DZ08_9AGAM</name>
<feature type="region of interest" description="Disordered" evidence="1">
    <location>
        <begin position="34"/>
        <end position="70"/>
    </location>
</feature>
<protein>
    <submittedName>
        <fullName evidence="2">Uncharacterized protein</fullName>
    </submittedName>
</protein>
<feature type="region of interest" description="Disordered" evidence="1">
    <location>
        <begin position="1075"/>
        <end position="1170"/>
    </location>
</feature>
<feature type="compositionally biased region" description="Low complexity" evidence="1">
    <location>
        <begin position="830"/>
        <end position="842"/>
    </location>
</feature>
<organism evidence="2 3">
    <name type="scientific">Hydnum rufescens UP504</name>
    <dbReference type="NCBI Taxonomy" id="1448309"/>
    <lineage>
        <taxon>Eukaryota</taxon>
        <taxon>Fungi</taxon>
        <taxon>Dikarya</taxon>
        <taxon>Basidiomycota</taxon>
        <taxon>Agaricomycotina</taxon>
        <taxon>Agaricomycetes</taxon>
        <taxon>Cantharellales</taxon>
        <taxon>Hydnaceae</taxon>
        <taxon>Hydnum</taxon>
    </lineage>
</organism>
<dbReference type="Proteomes" id="UP000886523">
    <property type="component" value="Unassembled WGS sequence"/>
</dbReference>
<feature type="compositionally biased region" description="Acidic residues" evidence="1">
    <location>
        <begin position="334"/>
        <end position="357"/>
    </location>
</feature>
<gene>
    <name evidence="2" type="ORF">BS47DRAFT_1360192</name>
</gene>
<feature type="compositionally biased region" description="Basic and acidic residues" evidence="1">
    <location>
        <begin position="1138"/>
        <end position="1170"/>
    </location>
</feature>
<feature type="region of interest" description="Disordered" evidence="1">
    <location>
        <begin position="334"/>
        <end position="410"/>
    </location>
</feature>
<accession>A0A9P6DZ08</accession>
<feature type="compositionally biased region" description="Polar residues" evidence="1">
    <location>
        <begin position="1368"/>
        <end position="1402"/>
    </location>
</feature>
<feature type="compositionally biased region" description="Acidic residues" evidence="1">
    <location>
        <begin position="513"/>
        <end position="528"/>
    </location>
</feature>
<feature type="region of interest" description="Disordered" evidence="1">
    <location>
        <begin position="274"/>
        <end position="299"/>
    </location>
</feature>
<feature type="compositionally biased region" description="Polar residues" evidence="1">
    <location>
        <begin position="1338"/>
        <end position="1349"/>
    </location>
</feature>
<feature type="compositionally biased region" description="Basic and acidic residues" evidence="1">
    <location>
        <begin position="60"/>
        <end position="70"/>
    </location>
</feature>
<feature type="compositionally biased region" description="Basic and acidic residues" evidence="1">
    <location>
        <begin position="1281"/>
        <end position="1291"/>
    </location>
</feature>
<feature type="region of interest" description="Disordered" evidence="1">
    <location>
        <begin position="1338"/>
        <end position="1402"/>
    </location>
</feature>
<feature type="compositionally biased region" description="Low complexity" evidence="1">
    <location>
        <begin position="287"/>
        <end position="298"/>
    </location>
</feature>
<feature type="compositionally biased region" description="Polar residues" evidence="1">
    <location>
        <begin position="1292"/>
        <end position="1306"/>
    </location>
</feature>
<feature type="region of interest" description="Disordered" evidence="1">
    <location>
        <begin position="108"/>
        <end position="169"/>
    </location>
</feature>
<evidence type="ECO:0000313" key="2">
    <source>
        <dbReference type="EMBL" id="KAF9516534.1"/>
    </source>
</evidence>
<feature type="compositionally biased region" description="Polar residues" evidence="1">
    <location>
        <begin position="1248"/>
        <end position="1278"/>
    </location>
</feature>
<dbReference type="EMBL" id="MU128938">
    <property type="protein sequence ID" value="KAF9516534.1"/>
    <property type="molecule type" value="Genomic_DNA"/>
</dbReference>
<evidence type="ECO:0000313" key="3">
    <source>
        <dbReference type="Proteomes" id="UP000886523"/>
    </source>
</evidence>
<keyword evidence="3" id="KW-1185">Reference proteome</keyword>